<keyword evidence="3" id="KW-0378">Hydrolase</keyword>
<keyword evidence="5" id="KW-1133">Transmembrane helix</keyword>
<evidence type="ECO:0000313" key="7">
    <source>
        <dbReference type="Ensembl" id="ENSCRFP00000018236.1"/>
    </source>
</evidence>
<dbReference type="GO" id="GO:0004623">
    <property type="term" value="F:phospholipase A2 activity"/>
    <property type="evidence" value="ECO:0007669"/>
    <property type="project" value="TreeGrafter"/>
</dbReference>
<evidence type="ECO:0000256" key="3">
    <source>
        <dbReference type="ARBA" id="ARBA00022801"/>
    </source>
</evidence>
<dbReference type="Ensembl" id="ENSCRFT00000018852.1">
    <property type="protein sequence ID" value="ENSCRFP00000018236.1"/>
    <property type="gene ID" value="ENSCRFG00000013810.1"/>
</dbReference>
<dbReference type="InterPro" id="IPR051496">
    <property type="entry name" value="H-rev107_PLA/AT"/>
</dbReference>
<name>A0A8C3XG20_9PASS</name>
<dbReference type="Gene3D" id="3.90.1720.10">
    <property type="entry name" value="endopeptidase domain like (from Nostoc punctiforme)"/>
    <property type="match status" value="1"/>
</dbReference>
<evidence type="ECO:0000256" key="4">
    <source>
        <dbReference type="ARBA" id="ARBA00023098"/>
    </source>
</evidence>
<evidence type="ECO:0000256" key="5">
    <source>
        <dbReference type="SAM" id="Phobius"/>
    </source>
</evidence>
<proteinExistence type="inferred from homology"/>
<feature type="transmembrane region" description="Helical" evidence="5">
    <location>
        <begin position="134"/>
        <end position="167"/>
    </location>
</feature>
<evidence type="ECO:0000256" key="2">
    <source>
        <dbReference type="ARBA" id="ARBA00022679"/>
    </source>
</evidence>
<dbReference type="PROSITE" id="PS51934">
    <property type="entry name" value="LRAT"/>
    <property type="match status" value="1"/>
</dbReference>
<evidence type="ECO:0000256" key="1">
    <source>
        <dbReference type="ARBA" id="ARBA00007824"/>
    </source>
</evidence>
<dbReference type="Pfam" id="PF04970">
    <property type="entry name" value="LRAT"/>
    <property type="match status" value="1"/>
</dbReference>
<keyword evidence="5" id="KW-0472">Membrane</keyword>
<keyword evidence="5" id="KW-0812">Transmembrane</keyword>
<sequence length="181" mass="19698">MGQHNCRPQPGDLIAIYRPFYQHWALYVGDGYVIHVTGPQSILGSSSSSTRAKVKKELLKDVAGNNRWRVNNKYDRYRTPLPVKEIIRRAELWVGRQVPYDLLGGNCEHFVTMLRYGVGISGQVSKAGDRITGILSAVLFGVAAFVPPVAGGILVGAGAGAATGRILKRAIAKRMLRSHSG</sequence>
<dbReference type="AlphaFoldDB" id="A0A8C3XG20"/>
<organism evidence="7 8">
    <name type="scientific">Cyanoderma ruficeps</name>
    <name type="common">rufous-capped babbler</name>
    <dbReference type="NCBI Taxonomy" id="181631"/>
    <lineage>
        <taxon>Eukaryota</taxon>
        <taxon>Metazoa</taxon>
        <taxon>Chordata</taxon>
        <taxon>Craniata</taxon>
        <taxon>Vertebrata</taxon>
        <taxon>Euteleostomi</taxon>
        <taxon>Archelosauria</taxon>
        <taxon>Archosauria</taxon>
        <taxon>Dinosauria</taxon>
        <taxon>Saurischia</taxon>
        <taxon>Theropoda</taxon>
        <taxon>Coelurosauria</taxon>
        <taxon>Aves</taxon>
        <taxon>Neognathae</taxon>
        <taxon>Neoaves</taxon>
        <taxon>Telluraves</taxon>
        <taxon>Australaves</taxon>
        <taxon>Passeriformes</taxon>
        <taxon>Sylvioidea</taxon>
        <taxon>Timaliidae</taxon>
        <taxon>Cyanoderma</taxon>
    </lineage>
</organism>
<dbReference type="GO" id="GO:0016410">
    <property type="term" value="F:N-acyltransferase activity"/>
    <property type="evidence" value="ECO:0007669"/>
    <property type="project" value="TreeGrafter"/>
</dbReference>
<evidence type="ECO:0000259" key="6">
    <source>
        <dbReference type="PROSITE" id="PS51934"/>
    </source>
</evidence>
<dbReference type="PANTHER" id="PTHR13943">
    <property type="entry name" value="HRAS-LIKE SUPPRESSOR - RELATED"/>
    <property type="match status" value="1"/>
</dbReference>
<dbReference type="GO" id="GO:0005737">
    <property type="term" value="C:cytoplasm"/>
    <property type="evidence" value="ECO:0007669"/>
    <property type="project" value="TreeGrafter"/>
</dbReference>
<accession>A0A8C3XG20</accession>
<reference evidence="7" key="2">
    <citation type="submission" date="2025-09" db="UniProtKB">
        <authorList>
            <consortium name="Ensembl"/>
        </authorList>
    </citation>
    <scope>IDENTIFICATION</scope>
</reference>
<reference evidence="7" key="1">
    <citation type="submission" date="2025-08" db="UniProtKB">
        <authorList>
            <consortium name="Ensembl"/>
        </authorList>
    </citation>
    <scope>IDENTIFICATION</scope>
</reference>
<dbReference type="GO" id="GO:0070292">
    <property type="term" value="P:N-acylphosphatidylethanolamine metabolic process"/>
    <property type="evidence" value="ECO:0007669"/>
    <property type="project" value="TreeGrafter"/>
</dbReference>
<comment type="similarity">
    <text evidence="1">Belongs to the H-rev107 family.</text>
</comment>
<dbReference type="InterPro" id="IPR007053">
    <property type="entry name" value="LRAT_dom"/>
</dbReference>
<evidence type="ECO:0000313" key="8">
    <source>
        <dbReference type="Proteomes" id="UP000694396"/>
    </source>
</evidence>
<feature type="domain" description="LRAT" evidence="6">
    <location>
        <begin position="13"/>
        <end position="123"/>
    </location>
</feature>
<keyword evidence="2" id="KW-0808">Transferase</keyword>
<dbReference type="GO" id="GO:0008970">
    <property type="term" value="F:phospholipase A1 activity"/>
    <property type="evidence" value="ECO:0007669"/>
    <property type="project" value="TreeGrafter"/>
</dbReference>
<keyword evidence="4" id="KW-0443">Lipid metabolism</keyword>
<protein>
    <recommendedName>
        <fullName evidence="6">LRAT domain-containing protein</fullName>
    </recommendedName>
</protein>
<keyword evidence="8" id="KW-1185">Reference proteome</keyword>
<dbReference type="PANTHER" id="PTHR13943:SF37">
    <property type="entry name" value="PHOSPHOLIPASE A AND ACYLTRANSFERASE 1"/>
    <property type="match status" value="1"/>
</dbReference>
<dbReference type="Proteomes" id="UP000694396">
    <property type="component" value="Unplaced"/>
</dbReference>